<proteinExistence type="predicted"/>
<accession>A0AA39WUS5</accession>
<name>A0AA39WUS5_9PEZI</name>
<reference evidence="1" key="1">
    <citation type="submission" date="2023-06" db="EMBL/GenBank/DDBJ databases">
        <title>Genome-scale phylogeny and comparative genomics of the fungal order Sordariales.</title>
        <authorList>
            <consortium name="Lawrence Berkeley National Laboratory"/>
            <person name="Hensen N."/>
            <person name="Bonometti L."/>
            <person name="Westerberg I."/>
            <person name="Brannstrom I.O."/>
            <person name="Guillou S."/>
            <person name="Cros-Aarteil S."/>
            <person name="Calhoun S."/>
            <person name="Haridas S."/>
            <person name="Kuo A."/>
            <person name="Mondo S."/>
            <person name="Pangilinan J."/>
            <person name="Riley R."/>
            <person name="LaButti K."/>
            <person name="Andreopoulos B."/>
            <person name="Lipzen A."/>
            <person name="Chen C."/>
            <person name="Yanf M."/>
            <person name="Daum C."/>
            <person name="Ng V."/>
            <person name="Clum A."/>
            <person name="Steindorff A."/>
            <person name="Ohm R."/>
            <person name="Martin F."/>
            <person name="Silar P."/>
            <person name="Natvig D."/>
            <person name="Lalanne C."/>
            <person name="Gautier V."/>
            <person name="Ament-velasquez S.L."/>
            <person name="Kruys A."/>
            <person name="Hutchinson M.I."/>
            <person name="Powell A.J."/>
            <person name="Barry K."/>
            <person name="Miller A.N."/>
            <person name="Grigoriev I.V."/>
            <person name="Debuchy R."/>
            <person name="Gladieux P."/>
            <person name="Thoren M.H."/>
            <person name="Johannesson H."/>
        </authorList>
    </citation>
    <scope>NUCLEOTIDE SEQUENCE</scope>
    <source>
        <strain evidence="1">SMH3391-2</strain>
    </source>
</reference>
<protein>
    <submittedName>
        <fullName evidence="1">Uncharacterized protein</fullName>
    </submittedName>
</protein>
<organism evidence="1 2">
    <name type="scientific">Bombardia bombarda</name>
    <dbReference type="NCBI Taxonomy" id="252184"/>
    <lineage>
        <taxon>Eukaryota</taxon>
        <taxon>Fungi</taxon>
        <taxon>Dikarya</taxon>
        <taxon>Ascomycota</taxon>
        <taxon>Pezizomycotina</taxon>
        <taxon>Sordariomycetes</taxon>
        <taxon>Sordariomycetidae</taxon>
        <taxon>Sordariales</taxon>
        <taxon>Lasiosphaeriaceae</taxon>
        <taxon>Bombardia</taxon>
    </lineage>
</organism>
<gene>
    <name evidence="1" type="ORF">B0T17DRAFT_535635</name>
</gene>
<dbReference type="AlphaFoldDB" id="A0AA39WUS5"/>
<evidence type="ECO:0000313" key="1">
    <source>
        <dbReference type="EMBL" id="KAK0622008.1"/>
    </source>
</evidence>
<dbReference type="EMBL" id="JAULSR010000004">
    <property type="protein sequence ID" value="KAK0622008.1"/>
    <property type="molecule type" value="Genomic_DNA"/>
</dbReference>
<sequence length="207" mass="23938">MGLSSFFRRFRLFSRLDTAKADADDATTQPKTAVIIHHGNVPIDNQHIARATTKAEMQASASDQTQSYFFRLPLEIRRLVYRELWSDYFKARDVSPFSPGSDLRLHIYSDGFVTRSSRRNLCHLRCMVDHDASSRDDSEAVNPWPFDTGFRALPPLWFWFACIVRLHWGHHMQCQNAVMGHWDPFTGKTSEPDKSPFLPLFLACKKM</sequence>
<dbReference type="Proteomes" id="UP001174934">
    <property type="component" value="Unassembled WGS sequence"/>
</dbReference>
<keyword evidence="2" id="KW-1185">Reference proteome</keyword>
<evidence type="ECO:0000313" key="2">
    <source>
        <dbReference type="Proteomes" id="UP001174934"/>
    </source>
</evidence>
<comment type="caution">
    <text evidence="1">The sequence shown here is derived from an EMBL/GenBank/DDBJ whole genome shotgun (WGS) entry which is preliminary data.</text>
</comment>